<evidence type="ECO:0000256" key="2">
    <source>
        <dbReference type="ARBA" id="ARBA00023125"/>
    </source>
</evidence>
<dbReference type="EMBL" id="CP134213">
    <property type="protein sequence ID" value="WND22660.1"/>
    <property type="molecule type" value="Genomic_DNA"/>
</dbReference>
<keyword evidence="2 6" id="KW-0238">DNA-binding</keyword>
<keyword evidence="1" id="KW-0805">Transcription regulation</keyword>
<dbReference type="SUPFAM" id="SSF53822">
    <property type="entry name" value="Periplasmic binding protein-like I"/>
    <property type="match status" value="1"/>
</dbReference>
<name>A0ABY9UII8_STRVL</name>
<evidence type="ECO:0000259" key="5">
    <source>
        <dbReference type="PROSITE" id="PS50932"/>
    </source>
</evidence>
<accession>A0ABY9UII8</accession>
<keyword evidence="7" id="KW-1185">Reference proteome</keyword>
<feature type="compositionally biased region" description="Polar residues" evidence="4">
    <location>
        <begin position="1"/>
        <end position="13"/>
    </location>
</feature>
<evidence type="ECO:0000256" key="1">
    <source>
        <dbReference type="ARBA" id="ARBA00023015"/>
    </source>
</evidence>
<dbReference type="PANTHER" id="PTHR30146:SF153">
    <property type="entry name" value="LACTOSE OPERON REPRESSOR"/>
    <property type="match status" value="1"/>
</dbReference>
<dbReference type="CDD" id="cd01392">
    <property type="entry name" value="HTH_LacI"/>
    <property type="match status" value="1"/>
</dbReference>
<evidence type="ECO:0000256" key="3">
    <source>
        <dbReference type="ARBA" id="ARBA00023163"/>
    </source>
</evidence>
<dbReference type="Pfam" id="PF13377">
    <property type="entry name" value="Peripla_BP_3"/>
    <property type="match status" value="1"/>
</dbReference>
<reference evidence="6 7" key="1">
    <citation type="submission" date="2023-09" db="EMBL/GenBank/DDBJ databases">
        <title>The genome sequence of Streptomyces anthocyanicus.</title>
        <authorList>
            <person name="Mo P."/>
        </authorList>
    </citation>
    <scope>NUCLEOTIDE SEQUENCE [LARGE SCALE GENOMIC DNA]</scope>
    <source>
        <strain evidence="6 7">JCM 4387</strain>
    </source>
</reference>
<dbReference type="PANTHER" id="PTHR30146">
    <property type="entry name" value="LACI-RELATED TRANSCRIPTIONAL REPRESSOR"/>
    <property type="match status" value="1"/>
</dbReference>
<evidence type="ECO:0000313" key="6">
    <source>
        <dbReference type="EMBL" id="WND22660.1"/>
    </source>
</evidence>
<dbReference type="PROSITE" id="PS50932">
    <property type="entry name" value="HTH_LACI_2"/>
    <property type="match status" value="1"/>
</dbReference>
<evidence type="ECO:0000256" key="4">
    <source>
        <dbReference type="SAM" id="MobiDB-lite"/>
    </source>
</evidence>
<dbReference type="SMART" id="SM00354">
    <property type="entry name" value="HTH_LACI"/>
    <property type="match status" value="1"/>
</dbReference>
<dbReference type="InterPro" id="IPR000843">
    <property type="entry name" value="HTH_LacI"/>
</dbReference>
<feature type="domain" description="HTH lacI-type" evidence="5">
    <location>
        <begin position="54"/>
        <end position="109"/>
    </location>
</feature>
<dbReference type="Gene3D" id="1.10.260.40">
    <property type="entry name" value="lambda repressor-like DNA-binding domains"/>
    <property type="match status" value="1"/>
</dbReference>
<dbReference type="Gene3D" id="3.40.50.2300">
    <property type="match status" value="2"/>
</dbReference>
<dbReference type="InterPro" id="IPR028082">
    <property type="entry name" value="Peripla_BP_I"/>
</dbReference>
<dbReference type="SUPFAM" id="SSF47413">
    <property type="entry name" value="lambda repressor-like DNA-binding domains"/>
    <property type="match status" value="1"/>
</dbReference>
<dbReference type="Pfam" id="PF00356">
    <property type="entry name" value="LacI"/>
    <property type="match status" value="1"/>
</dbReference>
<organism evidence="6 7">
    <name type="scientific">Streptomyces violaceus</name>
    <name type="common">Streptomyces venezuelae</name>
    <dbReference type="NCBI Taxonomy" id="1936"/>
    <lineage>
        <taxon>Bacteria</taxon>
        <taxon>Bacillati</taxon>
        <taxon>Actinomycetota</taxon>
        <taxon>Actinomycetes</taxon>
        <taxon>Kitasatosporales</taxon>
        <taxon>Streptomycetaceae</taxon>
        <taxon>Streptomyces</taxon>
    </lineage>
</organism>
<proteinExistence type="predicted"/>
<sequence length="380" mass="40148">MAGHTNTTLSNRLSGPGRGPGASGSMIGKATLADHATDGPTEQDDEREGASRPVTIAYIAESAGVSVPTVSKVINGRSGVSADTRARVEALVNEYGYRKPTGAGRNNVVELVFRELKDMWAVEIIRGVEQVARQHRVGVMVSEFGLHDSAAPTWDDTVSRRPNCVLSVAQLSEAERAQLTAKGIPFVVFDPTTELPDDVPFVGATNWSGGRTATRHLTRLGHRRIAMISGPEDVLCCCARLDGYRSAMQAAGLQADPGLVVHAPLTQEDGCVAARSLLALPDRPTAIFTANDLQALGVYQAAREAGLRIPDDLSVVGFDDLPVVAWVDPPLTTVHQPLTEMAVAATELALTLGRGEAAPQVGLEIATTLTVRASTAPPKN</sequence>
<gene>
    <name evidence="6" type="ORF">RI060_37245</name>
</gene>
<dbReference type="Proteomes" id="UP001249394">
    <property type="component" value="Chromosome"/>
</dbReference>
<protein>
    <submittedName>
        <fullName evidence="6">LacI family DNA-binding transcriptional regulator</fullName>
    </submittedName>
</protein>
<feature type="region of interest" description="Disordered" evidence="4">
    <location>
        <begin position="1"/>
        <end position="27"/>
    </location>
</feature>
<dbReference type="InterPro" id="IPR010982">
    <property type="entry name" value="Lambda_DNA-bd_dom_sf"/>
</dbReference>
<dbReference type="InterPro" id="IPR046335">
    <property type="entry name" value="LacI/GalR-like_sensor"/>
</dbReference>
<dbReference type="GO" id="GO:0003677">
    <property type="term" value="F:DNA binding"/>
    <property type="evidence" value="ECO:0007669"/>
    <property type="project" value="UniProtKB-KW"/>
</dbReference>
<keyword evidence="3" id="KW-0804">Transcription</keyword>
<evidence type="ECO:0000313" key="7">
    <source>
        <dbReference type="Proteomes" id="UP001249394"/>
    </source>
</evidence>